<dbReference type="SMART" id="SM00421">
    <property type="entry name" value="HTH_LUXR"/>
    <property type="match status" value="1"/>
</dbReference>
<gene>
    <name evidence="5" type="ORF">E1956_34335</name>
</gene>
<dbReference type="PANTHER" id="PTHR44688">
    <property type="entry name" value="DNA-BINDING TRANSCRIPTIONAL ACTIVATOR DEVR_DOSR"/>
    <property type="match status" value="1"/>
</dbReference>
<evidence type="ECO:0000256" key="1">
    <source>
        <dbReference type="ARBA" id="ARBA00023015"/>
    </source>
</evidence>
<evidence type="ECO:0000313" key="6">
    <source>
        <dbReference type="Proteomes" id="UP000295727"/>
    </source>
</evidence>
<protein>
    <submittedName>
        <fullName evidence="5">LuxR family transcriptional regulator</fullName>
    </submittedName>
</protein>
<dbReference type="CDD" id="cd06170">
    <property type="entry name" value="LuxR_C_like"/>
    <property type="match status" value="1"/>
</dbReference>
<dbReference type="GO" id="GO:0003677">
    <property type="term" value="F:DNA binding"/>
    <property type="evidence" value="ECO:0007669"/>
    <property type="project" value="UniProtKB-KW"/>
</dbReference>
<dbReference type="Proteomes" id="UP000295727">
    <property type="component" value="Chromosome 3"/>
</dbReference>
<keyword evidence="3" id="KW-0804">Transcription</keyword>
<keyword evidence="1" id="KW-0805">Transcription regulation</keyword>
<dbReference type="GO" id="GO:0006355">
    <property type="term" value="P:regulation of DNA-templated transcription"/>
    <property type="evidence" value="ECO:0007669"/>
    <property type="project" value="InterPro"/>
</dbReference>
<dbReference type="Gene3D" id="1.10.10.10">
    <property type="entry name" value="Winged helix-like DNA-binding domain superfamily/Winged helix DNA-binding domain"/>
    <property type="match status" value="1"/>
</dbReference>
<dbReference type="InterPro" id="IPR036388">
    <property type="entry name" value="WH-like_DNA-bd_sf"/>
</dbReference>
<accession>A0A4P7D4B5</accession>
<evidence type="ECO:0000256" key="3">
    <source>
        <dbReference type="ARBA" id="ARBA00023163"/>
    </source>
</evidence>
<dbReference type="AlphaFoldDB" id="A0A4P7D4B5"/>
<dbReference type="RefSeq" id="WP_134757565.1">
    <property type="nucleotide sequence ID" value="NZ_CP038150.1"/>
</dbReference>
<dbReference type="Pfam" id="PF00196">
    <property type="entry name" value="GerE"/>
    <property type="match status" value="1"/>
</dbReference>
<keyword evidence="6" id="KW-1185">Reference proteome</keyword>
<dbReference type="InterPro" id="IPR000792">
    <property type="entry name" value="Tscrpt_reg_LuxR_C"/>
</dbReference>
<keyword evidence="2" id="KW-0238">DNA-binding</keyword>
<dbReference type="EMBL" id="CP038150">
    <property type="protein sequence ID" value="QBR02187.1"/>
    <property type="molecule type" value="Genomic_DNA"/>
</dbReference>
<evidence type="ECO:0000313" key="5">
    <source>
        <dbReference type="EMBL" id="QBR02187.1"/>
    </source>
</evidence>
<dbReference type="OrthoDB" id="7009766at2"/>
<proteinExistence type="predicted"/>
<dbReference type="InterPro" id="IPR016032">
    <property type="entry name" value="Sig_transdc_resp-reg_C-effctor"/>
</dbReference>
<organism evidence="5 6">
    <name type="scientific">Paraburkholderia pallida</name>
    <dbReference type="NCBI Taxonomy" id="2547399"/>
    <lineage>
        <taxon>Bacteria</taxon>
        <taxon>Pseudomonadati</taxon>
        <taxon>Pseudomonadota</taxon>
        <taxon>Betaproteobacteria</taxon>
        <taxon>Burkholderiales</taxon>
        <taxon>Burkholderiaceae</taxon>
        <taxon>Paraburkholderia</taxon>
    </lineage>
</organism>
<dbReference type="PROSITE" id="PS50043">
    <property type="entry name" value="HTH_LUXR_2"/>
    <property type="match status" value="1"/>
</dbReference>
<sequence length="275" mass="30937">MPVAHSAPCERGIATIEVQPATVGAVVSAMGTAGFADAVAALISEHIPIDALHLDRWRPCAGSASGYAVEWFGSWSPLYADVSELMAVYYQQYWRDDPLNQQARARKGTLLLQRHVDGIAEGELRRRFFDEPRIAQECMLVHGDAKCQYALSLTRSRGRAAFSLDELFHVRRMADMLFPMFESHVRTYGERRPATSMMPMAPDEGFDAHLLRANIRLSERERELCKLLLSRWSVPQVANHLDIKLSTAKTYVERAFAKLGVRNRSELFAWAANAD</sequence>
<dbReference type="SUPFAM" id="SSF46894">
    <property type="entry name" value="C-terminal effector domain of the bipartite response regulators"/>
    <property type="match status" value="1"/>
</dbReference>
<name>A0A4P7D4B5_9BURK</name>
<evidence type="ECO:0000259" key="4">
    <source>
        <dbReference type="PROSITE" id="PS50043"/>
    </source>
</evidence>
<reference evidence="5 6" key="1">
    <citation type="submission" date="2019-03" db="EMBL/GenBank/DDBJ databases">
        <title>Paraburkholderia sp. 7MH5, isolated from subtropical forest soil.</title>
        <authorList>
            <person name="Gao Z.-H."/>
            <person name="Qiu L.-H."/>
        </authorList>
    </citation>
    <scope>NUCLEOTIDE SEQUENCE [LARGE SCALE GENOMIC DNA]</scope>
    <source>
        <strain evidence="5 6">7MH5</strain>
    </source>
</reference>
<dbReference type="KEGG" id="ppai:E1956_34335"/>
<feature type="domain" description="HTH luxR-type" evidence="4">
    <location>
        <begin position="210"/>
        <end position="275"/>
    </location>
</feature>
<dbReference type="PANTHER" id="PTHR44688:SF16">
    <property type="entry name" value="DNA-BINDING TRANSCRIPTIONAL ACTIVATOR DEVR_DOSR"/>
    <property type="match status" value="1"/>
</dbReference>
<evidence type="ECO:0000256" key="2">
    <source>
        <dbReference type="ARBA" id="ARBA00023125"/>
    </source>
</evidence>